<dbReference type="GO" id="GO:0015074">
    <property type="term" value="P:DNA integration"/>
    <property type="evidence" value="ECO:0007669"/>
    <property type="project" value="InterPro"/>
</dbReference>
<dbReference type="AlphaFoldDB" id="A0A481SFY9"/>
<dbReference type="Gene3D" id="3.30.420.10">
    <property type="entry name" value="Ribonuclease H-like superfamily/Ribonuclease H"/>
    <property type="match status" value="1"/>
</dbReference>
<dbReference type="EMBL" id="MK125512">
    <property type="protein sequence ID" value="QBH67503.1"/>
    <property type="molecule type" value="Genomic_DNA"/>
</dbReference>
<gene>
    <name evidence="3" type="ORF">UE_1437</name>
</gene>
<name>A0A481SFY9_9BASI</name>
<protein>
    <submittedName>
        <fullName evidence="3">Putative retrotransposon nucleocapsid protein</fullName>
    </submittedName>
</protein>
<evidence type="ECO:0000259" key="2">
    <source>
        <dbReference type="PROSITE" id="PS50994"/>
    </source>
</evidence>
<dbReference type="PANTHER" id="PTHR37984">
    <property type="entry name" value="PROTEIN CBG26694"/>
    <property type="match status" value="1"/>
</dbReference>
<dbReference type="InterPro" id="IPR036397">
    <property type="entry name" value="RNaseH_sf"/>
</dbReference>
<proteinExistence type="predicted"/>
<dbReference type="SUPFAM" id="SSF53098">
    <property type="entry name" value="Ribonuclease H-like"/>
    <property type="match status" value="1"/>
</dbReference>
<accession>A0A481SFY9</accession>
<sequence length="108" mass="12253">MDFIEGLPTSNGYNSILIIVDHLMKLAVLAPTYKTATSQDTAELFRAQVMKHFGALDHIISDRGWQFISATWKKFTEALLIKHSLSTAYHPQTDGQTERVNQVVEQYL</sequence>
<dbReference type="PROSITE" id="PS50994">
    <property type="entry name" value="INTEGRASE"/>
    <property type="match status" value="1"/>
</dbReference>
<evidence type="ECO:0000256" key="1">
    <source>
        <dbReference type="ARBA" id="ARBA00022884"/>
    </source>
</evidence>
<organism evidence="3">
    <name type="scientific">Ustilago esculenta</name>
    <dbReference type="NCBI Taxonomy" id="185366"/>
    <lineage>
        <taxon>Eukaryota</taxon>
        <taxon>Fungi</taxon>
        <taxon>Dikarya</taxon>
        <taxon>Basidiomycota</taxon>
        <taxon>Ustilaginomycotina</taxon>
        <taxon>Ustilaginomycetes</taxon>
        <taxon>Ustilaginales</taxon>
        <taxon>Ustilaginaceae</taxon>
        <taxon>Ustilago</taxon>
    </lineage>
</organism>
<dbReference type="InterPro" id="IPR012337">
    <property type="entry name" value="RNaseH-like_sf"/>
</dbReference>
<dbReference type="InterPro" id="IPR001584">
    <property type="entry name" value="Integrase_cat-core"/>
</dbReference>
<dbReference type="PANTHER" id="PTHR37984:SF5">
    <property type="entry name" value="PROTEIN NYNRIN-LIKE"/>
    <property type="match status" value="1"/>
</dbReference>
<feature type="domain" description="Integrase catalytic" evidence="2">
    <location>
        <begin position="1"/>
        <end position="108"/>
    </location>
</feature>
<evidence type="ECO:0000313" key="3">
    <source>
        <dbReference type="EMBL" id="QBH67503.1"/>
    </source>
</evidence>
<reference evidence="3" key="1">
    <citation type="submission" date="2018-11" db="EMBL/GenBank/DDBJ databases">
        <authorList>
            <person name="Shen W.-C."/>
            <person name="Liang S.-W."/>
            <person name="Huang Y.-H."/>
            <person name="Chiu J.-Y."/>
        </authorList>
    </citation>
    <scope>NUCLEOTIDE SEQUENCE</scope>
    <source>
        <strain evidence="3">12JK1RB1-A1</strain>
    </source>
</reference>
<dbReference type="Pfam" id="PF00665">
    <property type="entry name" value="rve"/>
    <property type="match status" value="1"/>
</dbReference>
<keyword evidence="1" id="KW-0694">RNA-binding</keyword>
<dbReference type="GO" id="GO:0003723">
    <property type="term" value="F:RNA binding"/>
    <property type="evidence" value="ECO:0007669"/>
    <property type="project" value="UniProtKB-KW"/>
</dbReference>
<dbReference type="InterPro" id="IPR050951">
    <property type="entry name" value="Retrovirus_Pol_polyprotein"/>
</dbReference>
<reference evidence="3" key="2">
    <citation type="journal article" date="2019" name="Fungal Genet. Biol.">
        <title>The smut fungus Ustilago esculenta has a bipolar mating system with three idiomorphs larger than 500?kb.</title>
        <authorList>
            <person name="Liang S.W."/>
            <person name="Huang Y.H."/>
            <person name="Chiu J.Y."/>
            <person name="Tseng H.W."/>
            <person name="Haung J.H."/>
            <person name="Shen W.C."/>
        </authorList>
    </citation>
    <scope>NUCLEOTIDE SEQUENCE</scope>
    <source>
        <strain evidence="3">12JK1RB1-A1</strain>
    </source>
</reference>
<dbReference type="GO" id="GO:0005634">
    <property type="term" value="C:nucleus"/>
    <property type="evidence" value="ECO:0007669"/>
    <property type="project" value="UniProtKB-ARBA"/>
</dbReference>